<comment type="caution">
    <text evidence="3">The sequence shown here is derived from an EMBL/GenBank/DDBJ whole genome shotgun (WGS) entry which is preliminary data.</text>
</comment>
<feature type="region of interest" description="Disordered" evidence="1">
    <location>
        <begin position="375"/>
        <end position="398"/>
    </location>
</feature>
<dbReference type="AlphaFoldDB" id="A0A9Q0N7Y1"/>
<dbReference type="InterPro" id="IPR031813">
    <property type="entry name" value="DUF4745"/>
</dbReference>
<organism evidence="3 4">
    <name type="scientific">Pseudolycoriella hygida</name>
    <dbReference type="NCBI Taxonomy" id="35572"/>
    <lineage>
        <taxon>Eukaryota</taxon>
        <taxon>Metazoa</taxon>
        <taxon>Ecdysozoa</taxon>
        <taxon>Arthropoda</taxon>
        <taxon>Hexapoda</taxon>
        <taxon>Insecta</taxon>
        <taxon>Pterygota</taxon>
        <taxon>Neoptera</taxon>
        <taxon>Endopterygota</taxon>
        <taxon>Diptera</taxon>
        <taxon>Nematocera</taxon>
        <taxon>Sciaroidea</taxon>
        <taxon>Sciaridae</taxon>
        <taxon>Pseudolycoriella</taxon>
    </lineage>
</organism>
<feature type="compositionally biased region" description="Basic and acidic residues" evidence="1">
    <location>
        <begin position="458"/>
        <end position="467"/>
    </location>
</feature>
<accession>A0A9Q0N7Y1</accession>
<protein>
    <recommendedName>
        <fullName evidence="2">DUF4745 domain-containing protein</fullName>
    </recommendedName>
</protein>
<evidence type="ECO:0000313" key="4">
    <source>
        <dbReference type="Proteomes" id="UP001151699"/>
    </source>
</evidence>
<feature type="compositionally biased region" description="Pro residues" evidence="1">
    <location>
        <begin position="417"/>
        <end position="427"/>
    </location>
</feature>
<feature type="domain" description="DUF4745" evidence="2">
    <location>
        <begin position="34"/>
        <end position="181"/>
    </location>
</feature>
<feature type="compositionally biased region" description="Polar residues" evidence="1">
    <location>
        <begin position="379"/>
        <end position="398"/>
    </location>
</feature>
<feature type="region of interest" description="Disordered" evidence="1">
    <location>
        <begin position="1"/>
        <end position="39"/>
    </location>
</feature>
<evidence type="ECO:0000256" key="1">
    <source>
        <dbReference type="SAM" id="MobiDB-lite"/>
    </source>
</evidence>
<dbReference type="OrthoDB" id="8183351at2759"/>
<dbReference type="EMBL" id="WJQU01000001">
    <property type="protein sequence ID" value="KAJ6645452.1"/>
    <property type="molecule type" value="Genomic_DNA"/>
</dbReference>
<keyword evidence="4" id="KW-1185">Reference proteome</keyword>
<gene>
    <name evidence="3" type="ORF">Bhyg_00658</name>
</gene>
<feature type="compositionally biased region" description="Low complexity" evidence="1">
    <location>
        <begin position="21"/>
        <end position="39"/>
    </location>
</feature>
<dbReference type="Pfam" id="PF15923">
    <property type="entry name" value="DUF4745"/>
    <property type="match status" value="1"/>
</dbReference>
<sequence>MSDQDISGNVHPSIGTRSKSGDLFSSSSISPSTSSSSHGSAKTAVSECLGAWLNYLQILNSLCSSGHRLAQTISTLEQWSQCEQQSHGFPIPSLPQQSGASQVSTQFVTAWDDLARATAVATSTVKSHIVGVLQDFVSTSLGTFEQEADIQKVREHNQNIVMETAQTMINIQHQFCVASYDSFSSLMCCFVCQTPVGFPHDSECAMLQQPHFARNQNTMGDPRSQTPSPHFGSLAINFPKNDREMYRMPGDTSRQLAFGSGSTQASDHNCPIAEIRGPSPSFLENIRGPLPNPGHLLGMKTPYNRGGRSPLNFPLFPLLNGQRRWSEAAAGEVKGESVFDAESHMRRWSMPWEASKTVKNTVTWHQTKIMPISKLAVPSSKSNSQSTTPDSMWHSSVTSQDGLAEAIQLLSCRPSRIFPPPPPPLGPPFIEEPNTTSNIATYEMWSDRTQERLPSIKFPREKDDDYA</sequence>
<name>A0A9Q0N7Y1_9DIPT</name>
<reference evidence="3" key="1">
    <citation type="submission" date="2022-07" db="EMBL/GenBank/DDBJ databases">
        <authorList>
            <person name="Trinca V."/>
            <person name="Uliana J.V.C."/>
            <person name="Torres T.T."/>
            <person name="Ward R.J."/>
            <person name="Monesi N."/>
        </authorList>
    </citation>
    <scope>NUCLEOTIDE SEQUENCE</scope>
    <source>
        <strain evidence="3">HSMRA1968</strain>
        <tissue evidence="3">Whole embryos</tissue>
    </source>
</reference>
<feature type="region of interest" description="Disordered" evidence="1">
    <location>
        <begin position="414"/>
        <end position="467"/>
    </location>
</feature>
<evidence type="ECO:0000259" key="2">
    <source>
        <dbReference type="Pfam" id="PF15923"/>
    </source>
</evidence>
<proteinExistence type="predicted"/>
<dbReference type="Proteomes" id="UP001151699">
    <property type="component" value="Chromosome A"/>
</dbReference>
<evidence type="ECO:0000313" key="3">
    <source>
        <dbReference type="EMBL" id="KAJ6645452.1"/>
    </source>
</evidence>